<feature type="compositionally biased region" description="Low complexity" evidence="1">
    <location>
        <begin position="34"/>
        <end position="47"/>
    </location>
</feature>
<dbReference type="AlphaFoldDB" id="A0A6A6ZSC0"/>
<feature type="region of interest" description="Disordered" evidence="1">
    <location>
        <begin position="1"/>
        <end position="124"/>
    </location>
</feature>
<proteinExistence type="predicted"/>
<keyword evidence="3" id="KW-1185">Reference proteome</keyword>
<evidence type="ECO:0000313" key="2">
    <source>
        <dbReference type="EMBL" id="KAF2823980.1"/>
    </source>
</evidence>
<accession>A0A6A6ZSC0</accession>
<evidence type="ECO:0000256" key="1">
    <source>
        <dbReference type="SAM" id="MobiDB-lite"/>
    </source>
</evidence>
<name>A0A6A6ZSC0_9PLEO</name>
<dbReference type="Proteomes" id="UP000799424">
    <property type="component" value="Unassembled WGS sequence"/>
</dbReference>
<protein>
    <submittedName>
        <fullName evidence="2">Uncharacterized protein</fullName>
    </submittedName>
</protein>
<dbReference type="EMBL" id="MU006231">
    <property type="protein sequence ID" value="KAF2823980.1"/>
    <property type="molecule type" value="Genomic_DNA"/>
</dbReference>
<organism evidence="2 3">
    <name type="scientific">Ophiobolus disseminans</name>
    <dbReference type="NCBI Taxonomy" id="1469910"/>
    <lineage>
        <taxon>Eukaryota</taxon>
        <taxon>Fungi</taxon>
        <taxon>Dikarya</taxon>
        <taxon>Ascomycota</taxon>
        <taxon>Pezizomycotina</taxon>
        <taxon>Dothideomycetes</taxon>
        <taxon>Pleosporomycetidae</taxon>
        <taxon>Pleosporales</taxon>
        <taxon>Pleosporineae</taxon>
        <taxon>Phaeosphaeriaceae</taxon>
        <taxon>Ophiobolus</taxon>
    </lineage>
</organism>
<feature type="compositionally biased region" description="Pro residues" evidence="1">
    <location>
        <begin position="1"/>
        <end position="13"/>
    </location>
</feature>
<reference evidence="2" key="1">
    <citation type="journal article" date="2020" name="Stud. Mycol.">
        <title>101 Dothideomycetes genomes: a test case for predicting lifestyles and emergence of pathogens.</title>
        <authorList>
            <person name="Haridas S."/>
            <person name="Albert R."/>
            <person name="Binder M."/>
            <person name="Bloem J."/>
            <person name="Labutti K."/>
            <person name="Salamov A."/>
            <person name="Andreopoulos B."/>
            <person name="Baker S."/>
            <person name="Barry K."/>
            <person name="Bills G."/>
            <person name="Bluhm B."/>
            <person name="Cannon C."/>
            <person name="Castanera R."/>
            <person name="Culley D."/>
            <person name="Daum C."/>
            <person name="Ezra D."/>
            <person name="Gonzalez J."/>
            <person name="Henrissat B."/>
            <person name="Kuo A."/>
            <person name="Liang C."/>
            <person name="Lipzen A."/>
            <person name="Lutzoni F."/>
            <person name="Magnuson J."/>
            <person name="Mondo S."/>
            <person name="Nolan M."/>
            <person name="Ohm R."/>
            <person name="Pangilinan J."/>
            <person name="Park H.-J."/>
            <person name="Ramirez L."/>
            <person name="Alfaro M."/>
            <person name="Sun H."/>
            <person name="Tritt A."/>
            <person name="Yoshinaga Y."/>
            <person name="Zwiers L.-H."/>
            <person name="Turgeon B."/>
            <person name="Goodwin S."/>
            <person name="Spatafora J."/>
            <person name="Crous P."/>
            <person name="Grigoriev I."/>
        </authorList>
    </citation>
    <scope>NUCLEOTIDE SEQUENCE</scope>
    <source>
        <strain evidence="2">CBS 113818</strain>
    </source>
</reference>
<gene>
    <name evidence="2" type="ORF">CC86DRAFT_328051</name>
</gene>
<sequence>MPRPPASPSPPAASFPFTAGSFDYPQASASLTPSARSRGSGAALRAMRSLDEGGAPAHDAATVRPAMPRRVPRSARRGPMHRIFGPPRDSEVADSLSRRPPTANPNRPRAQPSERYLRRSSDRIREARADMESVDLLESLSDIPINNPFTLSNPIIRPRSPTVEVNRDRRQTKRRKLEHNAGLRPDYDGFKYGHKGQVVSGRLKMDILSCDGGEYYDKDHPIGLHNVHNVLKNDNSVYCSESSRCNLLLKHVGDAPFAMEKVVIRAPDRGFTAPVQQGLIFVSMSAEELLTSTSGYDLQYSSRAPVVSPTPSSPAEDEHLSLREAIEDPHIWQHSRQGAQEEMEERIENLRLRTARINRETSLRSERDRRRSLRQVMDDDDVYGDNCDHVAEDSYAGIVRISAPTPPPFTVTAASDEEESDSNEELPSAAVMADRRLRESRWRAGTDEDDDEITPRFGGLRRAPALSYTTYDEWRDRRERHLEPIRATRIGAPSRIEPTEPPQVADSLVPPHARFFIAKNKSKITIKFHPAISGRNVLLKLWSPTHDGNIDIESVQFYGYSGPRYFPAMQPC</sequence>
<dbReference type="OrthoDB" id="2351940at2759"/>
<feature type="compositionally biased region" description="Low complexity" evidence="1">
    <location>
        <begin position="98"/>
        <end position="110"/>
    </location>
</feature>
<feature type="compositionally biased region" description="Basic and acidic residues" evidence="1">
    <location>
        <begin position="115"/>
        <end position="124"/>
    </location>
</feature>
<evidence type="ECO:0000313" key="3">
    <source>
        <dbReference type="Proteomes" id="UP000799424"/>
    </source>
</evidence>
<feature type="compositionally biased region" description="Basic residues" evidence="1">
    <location>
        <begin position="70"/>
        <end position="80"/>
    </location>
</feature>